<gene>
    <name evidence="1" type="ORF">EQW73_03685</name>
    <name evidence="2" type="ORF">EQW78_08910</name>
</gene>
<organism evidence="2 3">
    <name type="scientific">Oerskovia turbata</name>
    <dbReference type="NCBI Taxonomy" id="1713"/>
    <lineage>
        <taxon>Bacteria</taxon>
        <taxon>Bacillati</taxon>
        <taxon>Actinomycetota</taxon>
        <taxon>Actinomycetes</taxon>
        <taxon>Micrococcales</taxon>
        <taxon>Cellulomonadaceae</taxon>
        <taxon>Oerskovia</taxon>
    </lineage>
</organism>
<dbReference type="Proteomes" id="UP000289805">
    <property type="component" value="Unassembled WGS sequence"/>
</dbReference>
<dbReference type="InterPro" id="IPR011335">
    <property type="entry name" value="Restrct_endonuc-II-like"/>
</dbReference>
<accession>A0A4Q1KVQ5</accession>
<evidence type="ECO:0000313" key="4">
    <source>
        <dbReference type="Proteomes" id="UP000290517"/>
    </source>
</evidence>
<keyword evidence="4" id="KW-1185">Reference proteome</keyword>
<evidence type="ECO:0000313" key="1">
    <source>
        <dbReference type="EMBL" id="RXR26626.1"/>
    </source>
</evidence>
<name>A0A4Q1KVQ5_9CELL</name>
<dbReference type="RefSeq" id="WP_051702593.1">
    <property type="nucleotide sequence ID" value="NZ_JOFV01000002.1"/>
</dbReference>
<dbReference type="STRING" id="1713.GCA_000718325_00356"/>
<sequence>MLSTSRPALPRLHATSAFSRAELQAGLADGTLVRVRRGVVARTSPGPGRRERLVLARGAAFARDATTDFWLSHSTAAVLWGCWTYRLRDRADVTQLTPPSIVRRGGDPVHLVARHWTRLPERDRTVLDGLPVTSLERTVVDCARTLRGASALVVADSGLRLGADPVGVDEILTEAAGGRGVRQARQVLLLADRASESPGESVVRWLVHEAGLPALDLQVPVSTWAGSFRLDLGWPDLKIAIEFDGAVKYTVLADGDATARFMAEKQRHDALVEAGWLVLRVTWADLEQPDRLIGRIVDARRRRALTSR</sequence>
<evidence type="ECO:0008006" key="5">
    <source>
        <dbReference type="Google" id="ProtNLM"/>
    </source>
</evidence>
<comment type="caution">
    <text evidence="2">The sequence shown here is derived from an EMBL/GenBank/DDBJ whole genome shotgun (WGS) entry which is preliminary data.</text>
</comment>
<evidence type="ECO:0000313" key="2">
    <source>
        <dbReference type="EMBL" id="RXR34323.1"/>
    </source>
</evidence>
<evidence type="ECO:0000313" key="3">
    <source>
        <dbReference type="Proteomes" id="UP000289805"/>
    </source>
</evidence>
<proteinExistence type="predicted"/>
<dbReference type="EMBL" id="SDJQ01000011">
    <property type="protein sequence ID" value="RXR34323.1"/>
    <property type="molecule type" value="Genomic_DNA"/>
</dbReference>
<reference evidence="3 4" key="1">
    <citation type="submission" date="2019-01" db="EMBL/GenBank/DDBJ databases">
        <title>Oerskovia turbata Genome sequencing and assembly.</title>
        <authorList>
            <person name="Dou T."/>
        </authorList>
    </citation>
    <scope>NUCLEOTIDE SEQUENCE [LARGE SCALE GENOMIC DNA]</scope>
    <source>
        <strain evidence="2 3">JCM12123</strain>
        <strain evidence="1 4">JCM3160</strain>
    </source>
</reference>
<dbReference type="AlphaFoldDB" id="A0A4Q1KVQ5"/>
<dbReference type="OrthoDB" id="5517693at2"/>
<dbReference type="Proteomes" id="UP000290517">
    <property type="component" value="Unassembled WGS sequence"/>
</dbReference>
<dbReference type="SUPFAM" id="SSF52980">
    <property type="entry name" value="Restriction endonuclease-like"/>
    <property type="match status" value="1"/>
</dbReference>
<dbReference type="EMBL" id="SDJR01000003">
    <property type="protein sequence ID" value="RXR26626.1"/>
    <property type="molecule type" value="Genomic_DNA"/>
</dbReference>
<protein>
    <recommendedName>
        <fullName evidence="5">DUF559 domain-containing protein</fullName>
    </recommendedName>
</protein>